<dbReference type="RefSeq" id="WP_032535642.1">
    <property type="nucleotide sequence ID" value="NZ_CP036546.1"/>
</dbReference>
<dbReference type="AlphaFoldDB" id="A0AAE6EVV1"/>
<dbReference type="GO" id="GO:0003676">
    <property type="term" value="F:nucleic acid binding"/>
    <property type="evidence" value="ECO:0007669"/>
    <property type="project" value="InterPro"/>
</dbReference>
<reference evidence="3 4" key="1">
    <citation type="submission" date="2019-03" db="EMBL/GenBank/DDBJ databases">
        <title>Complete genome assembly of MDR B. fragilis.</title>
        <authorList>
            <person name="Sydenham T.V."/>
            <person name="Hasman H."/>
            <person name="Justesen U.S."/>
        </authorList>
    </citation>
    <scope>NUCLEOTIDE SEQUENCE [LARGE SCALE GENOMIC DNA]</scope>
    <source>
        <strain evidence="3 4">DCMSKEJBY0001B</strain>
    </source>
</reference>
<dbReference type="InterPro" id="IPR011856">
    <property type="entry name" value="tRNA_endonuc-like_dom_sf"/>
</dbReference>
<evidence type="ECO:0000313" key="4">
    <source>
        <dbReference type="Proteomes" id="UP000036847"/>
    </source>
</evidence>
<dbReference type="PANTHER" id="PTHR30547:SF0">
    <property type="entry name" value="BLR8175 PROTEIN"/>
    <property type="match status" value="1"/>
</dbReference>
<dbReference type="EMBL" id="CP036546">
    <property type="protein sequence ID" value="QCQ47038.1"/>
    <property type="molecule type" value="Genomic_DNA"/>
</dbReference>
<dbReference type="InterPro" id="IPR041527">
    <property type="entry name" value="YhcG_N"/>
</dbReference>
<protein>
    <submittedName>
        <fullName evidence="3">DUF1016 family protein</fullName>
    </submittedName>
</protein>
<dbReference type="PANTHER" id="PTHR30547">
    <property type="entry name" value="UNCHARACTERIZED PROTEIN YHCG-RELATED"/>
    <property type="match status" value="1"/>
</dbReference>
<sequence>MKYTELTNAVQAIKGAILQSQQRALAIINQEQLALYYGIGRFVSVNTRNKNWGKGFIEAISEQLRKELPGLRGFSAASLRKMRTFYEEWQMLSDNSFVETNNLISEKHNSFVGTNELPTVQFKIDANFPIAAFMNIGFTHHYVIISKVKDTEQRKFYIQFAADTKAKVEDLERMINDDLYSHQGELTNNFKKTIPGQLQAYRAITMFKDEYLLDFINTEELFVRDKDRDERVIEQSIVQNVKEFIMTFGKDFTFVGNQYHLEKFGVEEFPDLLFFNRELAALVCVELKDGPFKTSYLGQLAAYLRILDDEVRKPNENPSIGIILCKSANKKFVEYVIQDYDKPMGVATYKTTADMDERLKRLLPPVEELEKLL</sequence>
<accession>A0AAE6EVV1</accession>
<dbReference type="Pfam" id="PF06250">
    <property type="entry name" value="YhcG_C"/>
    <property type="match status" value="1"/>
</dbReference>
<dbReference type="Gene3D" id="3.40.1350.10">
    <property type="match status" value="1"/>
</dbReference>
<evidence type="ECO:0000313" key="3">
    <source>
        <dbReference type="EMBL" id="QCQ47038.1"/>
    </source>
</evidence>
<organism evidence="3 4">
    <name type="scientific">Bacteroides fragilis</name>
    <dbReference type="NCBI Taxonomy" id="817"/>
    <lineage>
        <taxon>Bacteria</taxon>
        <taxon>Pseudomonadati</taxon>
        <taxon>Bacteroidota</taxon>
        <taxon>Bacteroidia</taxon>
        <taxon>Bacteroidales</taxon>
        <taxon>Bacteroidaceae</taxon>
        <taxon>Bacteroides</taxon>
    </lineage>
</organism>
<feature type="domain" description="YhcG N-terminal" evidence="2">
    <location>
        <begin position="13"/>
        <end position="181"/>
    </location>
</feature>
<dbReference type="InterPro" id="IPR053148">
    <property type="entry name" value="PD-DEXK-like_domain"/>
</dbReference>
<dbReference type="InterPro" id="IPR009362">
    <property type="entry name" value="YhcG_C"/>
</dbReference>
<name>A0AAE6EVV1_BACFG</name>
<feature type="domain" description="YhcG PDDEXK nuclease" evidence="1">
    <location>
        <begin position="206"/>
        <end position="360"/>
    </location>
</feature>
<proteinExistence type="predicted"/>
<dbReference type="Pfam" id="PF17761">
    <property type="entry name" value="DUF1016_N"/>
    <property type="match status" value="1"/>
</dbReference>
<evidence type="ECO:0000259" key="1">
    <source>
        <dbReference type="Pfam" id="PF06250"/>
    </source>
</evidence>
<dbReference type="Proteomes" id="UP000036847">
    <property type="component" value="Chromosome"/>
</dbReference>
<evidence type="ECO:0000259" key="2">
    <source>
        <dbReference type="Pfam" id="PF17761"/>
    </source>
</evidence>
<gene>
    <name evidence="3" type="ORF">EC80_020505</name>
</gene>